<dbReference type="Pfam" id="PF00496">
    <property type="entry name" value="SBP_bac_5"/>
    <property type="match status" value="1"/>
</dbReference>
<evidence type="ECO:0000313" key="6">
    <source>
        <dbReference type="EMBL" id="MBD3848567.1"/>
    </source>
</evidence>
<evidence type="ECO:0000256" key="1">
    <source>
        <dbReference type="ARBA" id="ARBA00004418"/>
    </source>
</evidence>
<dbReference type="PIRSF" id="PIRSF002741">
    <property type="entry name" value="MppA"/>
    <property type="match status" value="1"/>
</dbReference>
<protein>
    <submittedName>
        <fullName evidence="6">ABC transporter substrate-binding protein</fullName>
    </submittedName>
</protein>
<dbReference type="GO" id="GO:0043190">
    <property type="term" value="C:ATP-binding cassette (ABC) transporter complex"/>
    <property type="evidence" value="ECO:0007669"/>
    <property type="project" value="InterPro"/>
</dbReference>
<feature type="domain" description="Solute-binding protein family 5" evidence="5">
    <location>
        <begin position="70"/>
        <end position="454"/>
    </location>
</feature>
<keyword evidence="7" id="KW-1185">Reference proteome</keyword>
<dbReference type="Gene3D" id="3.10.105.10">
    <property type="entry name" value="Dipeptide-binding Protein, Domain 3"/>
    <property type="match status" value="1"/>
</dbReference>
<evidence type="ECO:0000256" key="2">
    <source>
        <dbReference type="ARBA" id="ARBA00005695"/>
    </source>
</evidence>
<dbReference type="PANTHER" id="PTHR30290">
    <property type="entry name" value="PERIPLASMIC BINDING COMPONENT OF ABC TRANSPORTER"/>
    <property type="match status" value="1"/>
</dbReference>
<sequence length="538" mass="58896">MAVRACTAALALGLSALLLPAAARAQALVVCTEASPDFLNPQFSSQNTAYDVAAQVYERLTATERGGSQIIPSLAESWTISDDALTYTFKLRKGVKWHANKAFTPSRDFNADDVVFSFGRMLDPANPYNKVSNGNYQFFDEIVKPSLASVEKVDDHTVKLTLKKPNSPLLSALSVEPMSILSAEYAAAMSKAGTPEQVDFAPIGTGPFSLLSYQKDATIRFKAVPDHWTKAAGNRDRMALVSDLIFVITPDAAVRFAKVRSGECQIARYPNPGDLPAMKADPNLTIAQGSIADQSFLAFNERKKPFDDRRVREALAYATNIPAIIDAVYQGTGKATAAAVPPALWSHDDDLKPRAYDPEKAKALLKEAGLPNGFETTLWAIPVVRAYMPNGRRAAELIQADWAKIGVKATIQTFEWGEYLKRGRAGEHEVGMFGYTWDYPDPSQILLSGWTCEGVKTGANRAGWCNQEASDALAKASTITDQGERAKLYKRFQELFHQDVAGLLFANAQAFTPVRKEVKDYKIHFFGGQPFYGVSIAK</sequence>
<evidence type="ECO:0000256" key="4">
    <source>
        <dbReference type="SAM" id="SignalP"/>
    </source>
</evidence>
<dbReference type="PANTHER" id="PTHR30290:SF38">
    <property type="entry name" value="D,D-DIPEPTIDE-BINDING PERIPLASMIC PROTEIN DDPA-RELATED"/>
    <property type="match status" value="1"/>
</dbReference>
<evidence type="ECO:0000313" key="7">
    <source>
        <dbReference type="Proteomes" id="UP000619295"/>
    </source>
</evidence>
<keyword evidence="3 4" id="KW-0732">Signal</keyword>
<dbReference type="GO" id="GO:0042938">
    <property type="term" value="P:dipeptide transport"/>
    <property type="evidence" value="ECO:0007669"/>
    <property type="project" value="TreeGrafter"/>
</dbReference>
<proteinExistence type="inferred from homology"/>
<dbReference type="RefSeq" id="WP_191125571.1">
    <property type="nucleotide sequence ID" value="NZ_JACXWY010000019.1"/>
</dbReference>
<accession>A0A927ECT1</accession>
<reference evidence="6" key="1">
    <citation type="submission" date="2020-09" db="EMBL/GenBank/DDBJ databases">
        <title>Bosea spartocytisi sp. nov. a root nodule endophyte of Spartocytisus supranubius in the high mountain ecosystem fo the Teide National Park (Canary Islands, Spain).</title>
        <authorList>
            <person name="Pulido-Suarez L."/>
            <person name="Peix A."/>
            <person name="Igual J.M."/>
            <person name="Socas-Perez N."/>
            <person name="Velazquez E."/>
            <person name="Flores-Felix J.D."/>
            <person name="Leon-Barrios M."/>
        </authorList>
    </citation>
    <scope>NUCLEOTIDE SEQUENCE</scope>
    <source>
        <strain evidence="6">SSUT16</strain>
    </source>
</reference>
<gene>
    <name evidence="6" type="ORF">IED13_22950</name>
</gene>
<evidence type="ECO:0000259" key="5">
    <source>
        <dbReference type="Pfam" id="PF00496"/>
    </source>
</evidence>
<dbReference type="AlphaFoldDB" id="A0A927ECT1"/>
<dbReference type="Proteomes" id="UP000619295">
    <property type="component" value="Unassembled WGS sequence"/>
</dbReference>
<dbReference type="GO" id="GO:1904680">
    <property type="term" value="F:peptide transmembrane transporter activity"/>
    <property type="evidence" value="ECO:0007669"/>
    <property type="project" value="TreeGrafter"/>
</dbReference>
<comment type="caution">
    <text evidence="6">The sequence shown here is derived from an EMBL/GenBank/DDBJ whole genome shotgun (WGS) entry which is preliminary data.</text>
</comment>
<dbReference type="SUPFAM" id="SSF53850">
    <property type="entry name" value="Periplasmic binding protein-like II"/>
    <property type="match status" value="1"/>
</dbReference>
<name>A0A927ECT1_9HYPH</name>
<organism evidence="6 7">
    <name type="scientific">Bosea spartocytisi</name>
    <dbReference type="NCBI Taxonomy" id="2773451"/>
    <lineage>
        <taxon>Bacteria</taxon>
        <taxon>Pseudomonadati</taxon>
        <taxon>Pseudomonadota</taxon>
        <taxon>Alphaproteobacteria</taxon>
        <taxon>Hyphomicrobiales</taxon>
        <taxon>Boseaceae</taxon>
        <taxon>Bosea</taxon>
    </lineage>
</organism>
<feature type="signal peptide" evidence="4">
    <location>
        <begin position="1"/>
        <end position="25"/>
    </location>
</feature>
<dbReference type="InterPro" id="IPR023765">
    <property type="entry name" value="SBP_5_CS"/>
</dbReference>
<comment type="subcellular location">
    <subcellularLocation>
        <location evidence="1">Periplasm</location>
    </subcellularLocation>
</comment>
<dbReference type="PROSITE" id="PS01040">
    <property type="entry name" value="SBP_BACTERIAL_5"/>
    <property type="match status" value="1"/>
</dbReference>
<comment type="similarity">
    <text evidence="2">Belongs to the bacterial solute-binding protein 5 family.</text>
</comment>
<dbReference type="Gene3D" id="3.40.190.10">
    <property type="entry name" value="Periplasmic binding protein-like II"/>
    <property type="match status" value="1"/>
</dbReference>
<dbReference type="EMBL" id="JACXWY010000019">
    <property type="protein sequence ID" value="MBD3848567.1"/>
    <property type="molecule type" value="Genomic_DNA"/>
</dbReference>
<dbReference type="Gene3D" id="3.90.76.10">
    <property type="entry name" value="Dipeptide-binding Protein, Domain 1"/>
    <property type="match status" value="1"/>
</dbReference>
<dbReference type="InterPro" id="IPR039424">
    <property type="entry name" value="SBP_5"/>
</dbReference>
<dbReference type="InterPro" id="IPR000914">
    <property type="entry name" value="SBP_5_dom"/>
</dbReference>
<feature type="chain" id="PRO_5036836613" evidence="4">
    <location>
        <begin position="26"/>
        <end position="538"/>
    </location>
</feature>
<dbReference type="GO" id="GO:0030288">
    <property type="term" value="C:outer membrane-bounded periplasmic space"/>
    <property type="evidence" value="ECO:0007669"/>
    <property type="project" value="TreeGrafter"/>
</dbReference>
<dbReference type="InterPro" id="IPR030678">
    <property type="entry name" value="Peptide/Ni-bd"/>
</dbReference>
<evidence type="ECO:0000256" key="3">
    <source>
        <dbReference type="ARBA" id="ARBA00022729"/>
    </source>
</evidence>
<dbReference type="CDD" id="cd08493">
    <property type="entry name" value="PBP2_DppA_like"/>
    <property type="match status" value="1"/>
</dbReference>